<accession>A0A5M9JM83</accession>
<reference evidence="1 2" key="1">
    <citation type="submission" date="2019-06" db="EMBL/GenBank/DDBJ databases">
        <title>Genome Sequence of the Brown Rot Fungal Pathogen Monilinia fructicola.</title>
        <authorList>
            <person name="De Miccolis Angelini R.M."/>
            <person name="Landi L."/>
            <person name="Abate D."/>
            <person name="Pollastro S."/>
            <person name="Romanazzi G."/>
            <person name="Faretra F."/>
        </authorList>
    </citation>
    <scope>NUCLEOTIDE SEQUENCE [LARGE SCALE GENOMIC DNA]</scope>
    <source>
        <strain evidence="1 2">Mfrc123</strain>
    </source>
</reference>
<protein>
    <submittedName>
        <fullName evidence="1">Uncharacterized protein</fullName>
    </submittedName>
</protein>
<name>A0A5M9JM83_MONFR</name>
<dbReference type="EMBL" id="VICG01000009">
    <property type="protein sequence ID" value="KAA8568912.1"/>
    <property type="molecule type" value="Genomic_DNA"/>
</dbReference>
<gene>
    <name evidence="1" type="ORF">EYC84_007889</name>
</gene>
<sequence>MMLSELESFALPPDFRRTFGGEGKQLNILQQDMNDFPPLGLIKNRHLTLANDLIRGKWGHLEDVPIFT</sequence>
<dbReference type="Proteomes" id="UP000322873">
    <property type="component" value="Unassembled WGS sequence"/>
</dbReference>
<evidence type="ECO:0000313" key="1">
    <source>
        <dbReference type="EMBL" id="KAA8568912.1"/>
    </source>
</evidence>
<evidence type="ECO:0000313" key="2">
    <source>
        <dbReference type="Proteomes" id="UP000322873"/>
    </source>
</evidence>
<comment type="caution">
    <text evidence="1">The sequence shown here is derived from an EMBL/GenBank/DDBJ whole genome shotgun (WGS) entry which is preliminary data.</text>
</comment>
<dbReference type="AlphaFoldDB" id="A0A5M9JM83"/>
<organism evidence="1 2">
    <name type="scientific">Monilinia fructicola</name>
    <name type="common">Brown rot fungus</name>
    <name type="synonym">Ciboria fructicola</name>
    <dbReference type="NCBI Taxonomy" id="38448"/>
    <lineage>
        <taxon>Eukaryota</taxon>
        <taxon>Fungi</taxon>
        <taxon>Dikarya</taxon>
        <taxon>Ascomycota</taxon>
        <taxon>Pezizomycotina</taxon>
        <taxon>Leotiomycetes</taxon>
        <taxon>Helotiales</taxon>
        <taxon>Sclerotiniaceae</taxon>
        <taxon>Monilinia</taxon>
    </lineage>
</organism>
<keyword evidence="2" id="KW-1185">Reference proteome</keyword>
<proteinExistence type="predicted"/>